<accession>A0AAV1WFG9</accession>
<proteinExistence type="predicted"/>
<evidence type="ECO:0000313" key="2">
    <source>
        <dbReference type="Proteomes" id="UP001497480"/>
    </source>
</evidence>
<gene>
    <name evidence="1" type="ORF">LLUT_LOCUS8998</name>
</gene>
<protein>
    <submittedName>
        <fullName evidence="1">Uncharacterized protein</fullName>
    </submittedName>
</protein>
<organism evidence="1 2">
    <name type="scientific">Lupinus luteus</name>
    <name type="common">European yellow lupine</name>
    <dbReference type="NCBI Taxonomy" id="3873"/>
    <lineage>
        <taxon>Eukaryota</taxon>
        <taxon>Viridiplantae</taxon>
        <taxon>Streptophyta</taxon>
        <taxon>Embryophyta</taxon>
        <taxon>Tracheophyta</taxon>
        <taxon>Spermatophyta</taxon>
        <taxon>Magnoliopsida</taxon>
        <taxon>eudicotyledons</taxon>
        <taxon>Gunneridae</taxon>
        <taxon>Pentapetalae</taxon>
        <taxon>rosids</taxon>
        <taxon>fabids</taxon>
        <taxon>Fabales</taxon>
        <taxon>Fabaceae</taxon>
        <taxon>Papilionoideae</taxon>
        <taxon>50 kb inversion clade</taxon>
        <taxon>genistoids sensu lato</taxon>
        <taxon>core genistoids</taxon>
        <taxon>Genisteae</taxon>
        <taxon>Lupinus</taxon>
    </lineage>
</organism>
<dbReference type="AlphaFoldDB" id="A0AAV1WFG9"/>
<dbReference type="Proteomes" id="UP001497480">
    <property type="component" value="Unassembled WGS sequence"/>
</dbReference>
<dbReference type="EMBL" id="CAXHTB010000006">
    <property type="protein sequence ID" value="CAL0307938.1"/>
    <property type="molecule type" value="Genomic_DNA"/>
</dbReference>
<sequence length="140" mass="15256">MNSSEQQGRGYDGGGLGCDAIGGRSGAIGGRSGDRGLKKIHGDKIIIFNVDGRVVIPFKGSSMVSAYEKHLDERVDIFEDRIGKHGHTSCHMCNGTFNDVRFCHLDINDTLVDSAHYLLHLNKILIFGSKSADANFHKNP</sequence>
<reference evidence="1 2" key="1">
    <citation type="submission" date="2024-03" db="EMBL/GenBank/DDBJ databases">
        <authorList>
            <person name="Martinez-Hernandez J."/>
        </authorList>
    </citation>
    <scope>NUCLEOTIDE SEQUENCE [LARGE SCALE GENOMIC DNA]</scope>
</reference>
<keyword evidence="2" id="KW-1185">Reference proteome</keyword>
<comment type="caution">
    <text evidence="1">The sequence shown here is derived from an EMBL/GenBank/DDBJ whole genome shotgun (WGS) entry which is preliminary data.</text>
</comment>
<evidence type="ECO:0000313" key="1">
    <source>
        <dbReference type="EMBL" id="CAL0307938.1"/>
    </source>
</evidence>
<name>A0AAV1WFG9_LUPLU</name>